<dbReference type="Pfam" id="PF05425">
    <property type="entry name" value="CopD"/>
    <property type="match status" value="1"/>
</dbReference>
<evidence type="ECO:0000256" key="7">
    <source>
        <dbReference type="SAM" id="Phobius"/>
    </source>
</evidence>
<evidence type="ECO:0000256" key="2">
    <source>
        <dbReference type="ARBA" id="ARBA00022475"/>
    </source>
</evidence>
<feature type="transmembrane region" description="Helical" evidence="7">
    <location>
        <begin position="535"/>
        <end position="556"/>
    </location>
</feature>
<feature type="transmembrane region" description="Helical" evidence="7">
    <location>
        <begin position="500"/>
        <end position="523"/>
    </location>
</feature>
<feature type="transmembrane region" description="Helical" evidence="7">
    <location>
        <begin position="291"/>
        <end position="311"/>
    </location>
</feature>
<dbReference type="AlphaFoldDB" id="A0A285VTC6"/>
<dbReference type="PANTHER" id="PTHR34820:SF4">
    <property type="entry name" value="INNER MEMBRANE PROTEIN YEBZ"/>
    <property type="match status" value="1"/>
</dbReference>
<feature type="transmembrane region" description="Helical" evidence="7">
    <location>
        <begin position="454"/>
        <end position="479"/>
    </location>
</feature>
<dbReference type="GO" id="GO:0006825">
    <property type="term" value="P:copper ion transport"/>
    <property type="evidence" value="ECO:0007669"/>
    <property type="project" value="InterPro"/>
</dbReference>
<evidence type="ECO:0000259" key="8">
    <source>
        <dbReference type="Pfam" id="PF05425"/>
    </source>
</evidence>
<evidence type="ECO:0000256" key="4">
    <source>
        <dbReference type="ARBA" id="ARBA00022989"/>
    </source>
</evidence>
<reference evidence="10" key="1">
    <citation type="submission" date="2017-08" db="EMBL/GenBank/DDBJ databases">
        <authorList>
            <person name="Varghese N."/>
            <person name="Submissions S."/>
        </authorList>
    </citation>
    <scope>NUCLEOTIDE SEQUENCE [LARGE SCALE GENOMIC DNA]</scope>
    <source>
        <strain evidence="10">USBA17B2</strain>
    </source>
</reference>
<organism evidence="9 10">
    <name type="scientific">Ornithinimicrobium cerasi</name>
    <dbReference type="NCBI Taxonomy" id="2248773"/>
    <lineage>
        <taxon>Bacteria</taxon>
        <taxon>Bacillati</taxon>
        <taxon>Actinomycetota</taxon>
        <taxon>Actinomycetes</taxon>
        <taxon>Micrococcales</taxon>
        <taxon>Ornithinimicrobiaceae</taxon>
        <taxon>Ornithinimicrobium</taxon>
    </lineage>
</organism>
<dbReference type="InterPro" id="IPR032694">
    <property type="entry name" value="CopC/D"/>
</dbReference>
<feature type="transmembrane region" description="Helical" evidence="7">
    <location>
        <begin position="621"/>
        <end position="642"/>
    </location>
</feature>
<evidence type="ECO:0000256" key="3">
    <source>
        <dbReference type="ARBA" id="ARBA00022692"/>
    </source>
</evidence>
<gene>
    <name evidence="9" type="ORF">SAMN05421879_10947</name>
</gene>
<feature type="transmembrane region" description="Helical" evidence="7">
    <location>
        <begin position="331"/>
        <end position="349"/>
    </location>
</feature>
<name>A0A285VTC6_9MICO</name>
<accession>A0A285VTC6</accession>
<evidence type="ECO:0000256" key="6">
    <source>
        <dbReference type="SAM" id="MobiDB-lite"/>
    </source>
</evidence>
<feature type="transmembrane region" description="Helical" evidence="7">
    <location>
        <begin position="86"/>
        <end position="102"/>
    </location>
</feature>
<keyword evidence="4 7" id="KW-1133">Transmembrane helix</keyword>
<evidence type="ECO:0000256" key="1">
    <source>
        <dbReference type="ARBA" id="ARBA00004651"/>
    </source>
</evidence>
<feature type="transmembrane region" description="Helical" evidence="7">
    <location>
        <begin position="123"/>
        <end position="143"/>
    </location>
</feature>
<dbReference type="InterPro" id="IPR019108">
    <property type="entry name" value="Caa3_assmbl_CtaG-rel"/>
</dbReference>
<dbReference type="GO" id="GO:0005886">
    <property type="term" value="C:plasma membrane"/>
    <property type="evidence" value="ECO:0007669"/>
    <property type="project" value="UniProtKB-SubCell"/>
</dbReference>
<feature type="transmembrane region" description="Helical" evidence="7">
    <location>
        <begin position="389"/>
        <end position="409"/>
    </location>
</feature>
<feature type="region of interest" description="Disordered" evidence="6">
    <location>
        <begin position="1"/>
        <end position="31"/>
    </location>
</feature>
<comment type="subcellular location">
    <subcellularLocation>
        <location evidence="1">Cell membrane</location>
        <topology evidence="1">Multi-pass membrane protein</topology>
    </subcellularLocation>
</comment>
<feature type="transmembrane region" description="Helical" evidence="7">
    <location>
        <begin position="190"/>
        <end position="210"/>
    </location>
</feature>
<dbReference type="InterPro" id="IPR008457">
    <property type="entry name" value="Cu-R_CopD_dom"/>
</dbReference>
<keyword evidence="3 7" id="KW-0812">Transmembrane</keyword>
<keyword evidence="5 7" id="KW-0472">Membrane</keyword>
<dbReference type="EMBL" id="OBQK01000009">
    <property type="protein sequence ID" value="SOC56838.1"/>
    <property type="molecule type" value="Genomic_DNA"/>
</dbReference>
<dbReference type="Pfam" id="PF09678">
    <property type="entry name" value="Caa3_CtaG"/>
    <property type="match status" value="1"/>
</dbReference>
<protein>
    <submittedName>
        <fullName evidence="9">Putative copper resistance protein D</fullName>
    </submittedName>
</protein>
<evidence type="ECO:0000256" key="5">
    <source>
        <dbReference type="ARBA" id="ARBA00023136"/>
    </source>
</evidence>
<feature type="compositionally biased region" description="Low complexity" evidence="6">
    <location>
        <begin position="15"/>
        <end position="24"/>
    </location>
</feature>
<feature type="transmembrane region" description="Helical" evidence="7">
    <location>
        <begin position="230"/>
        <end position="251"/>
    </location>
</feature>
<evidence type="ECO:0000313" key="9">
    <source>
        <dbReference type="EMBL" id="SOC56838.1"/>
    </source>
</evidence>
<feature type="transmembrane region" description="Helical" evidence="7">
    <location>
        <begin position="42"/>
        <end position="66"/>
    </location>
</feature>
<keyword evidence="2" id="KW-1003">Cell membrane</keyword>
<keyword evidence="10" id="KW-1185">Reference proteome</keyword>
<feature type="transmembrane region" description="Helical" evidence="7">
    <location>
        <begin position="263"/>
        <end position="285"/>
    </location>
</feature>
<feature type="transmembrane region" description="Helical" evidence="7">
    <location>
        <begin position="421"/>
        <end position="442"/>
    </location>
</feature>
<feature type="transmembrane region" description="Helical" evidence="7">
    <location>
        <begin position="163"/>
        <end position="183"/>
    </location>
</feature>
<feature type="transmembrane region" description="Helical" evidence="7">
    <location>
        <begin position="568"/>
        <end position="589"/>
    </location>
</feature>
<sequence>MGGMPSLPSAPTGPPETAGPGAPGVDEHPPGRLLGGWAAPATVLLVALLVAVPAASLSGAATPVLIGDAGPFVRWGMPLVGVVHDLAAALTVGLLVLGAFLVREGRTTDRRGTAARAASTSALVWLVATLVVLYLTFAELSGIPPGSPGYLNQVMTNAWDLEPMRLVVTEAALVAVLVIATAWARTRAALAWAAVLSLLALTPAAFSGHSTSATGHETAVTGLGLHLVGLSLWVGGLMAIGLLLPVLGRALPDTVARFSTLATWAYAMVALSGVLFATVTVGGLQGLDTPYGVLVQLKVGLVVLLGIAGWLQRTTVVARGVDSPARFARLAAGELVVMGLAIGLGVVLSRTPPPDAAPRPRDVAVDLTGFPLPPPWGWGRLLTEWRIDWFFTLGALVAVGVYLWAMVRLRRRGDRWPAWRLLLWVLGWALFVLVTSGAPGVYGRVMFSVHMVEHMALMMGVPLLLVPAQAITLMLRALPARQDRTLGPRELLLAVVHSRWARLVVNPAVAGGVFFGGLVVFYWSGLLEWALTTHVGHLFMVIHFTLAGYAFVWSLIGQDPGPPRWPAPFRMIVLIGTLAAHAFFGLALMQGSWLLAPEFFKTLAVPWVPDLLVDQQLGGTIAWGIGELPTVVLMLLVALDWMRRDAREARRSDRQADRDHDAALVAYNARLRAMGERGRSVEP</sequence>
<dbReference type="Proteomes" id="UP000219688">
    <property type="component" value="Unassembled WGS sequence"/>
</dbReference>
<proteinExistence type="predicted"/>
<feature type="domain" description="Copper resistance protein D" evidence="8">
    <location>
        <begin position="254"/>
        <end position="348"/>
    </location>
</feature>
<evidence type="ECO:0000313" key="10">
    <source>
        <dbReference type="Proteomes" id="UP000219688"/>
    </source>
</evidence>
<dbReference type="PANTHER" id="PTHR34820">
    <property type="entry name" value="INNER MEMBRANE PROTEIN YEBZ"/>
    <property type="match status" value="1"/>
</dbReference>